<dbReference type="InterPro" id="IPR036526">
    <property type="entry name" value="C-N_Hydrolase_sf"/>
</dbReference>
<evidence type="ECO:0000313" key="3">
    <source>
        <dbReference type="Proteomes" id="UP000002487"/>
    </source>
</evidence>
<dbReference type="SUPFAM" id="SSF56317">
    <property type="entry name" value="Carbon-nitrogen hydrolase"/>
    <property type="match status" value="1"/>
</dbReference>
<accession>Q8TKV0</accession>
<dbReference type="InterPro" id="IPR003010">
    <property type="entry name" value="C-N_Hydrolase"/>
</dbReference>
<organism evidence="2 3">
    <name type="scientific">Methanosarcina acetivorans (strain ATCC 35395 / DSM 2834 / JCM 12185 / C2A)</name>
    <dbReference type="NCBI Taxonomy" id="188937"/>
    <lineage>
        <taxon>Archaea</taxon>
        <taxon>Methanobacteriati</taxon>
        <taxon>Methanobacteriota</taxon>
        <taxon>Stenosarchaea group</taxon>
        <taxon>Methanomicrobia</taxon>
        <taxon>Methanosarcinales</taxon>
        <taxon>Methanosarcinaceae</taxon>
        <taxon>Methanosarcina</taxon>
    </lineage>
</organism>
<dbReference type="OrthoDB" id="137920at2157"/>
<name>Q8TKV0_METAC</name>
<dbReference type="AlphaFoldDB" id="Q8TKV0"/>
<proteinExistence type="predicted"/>
<dbReference type="InParanoid" id="Q8TKV0"/>
<evidence type="ECO:0000259" key="1">
    <source>
        <dbReference type="Pfam" id="PF00795"/>
    </source>
</evidence>
<gene>
    <name evidence="2" type="ordered locus">MA_3294</name>
</gene>
<dbReference type="RefSeq" id="WP_011023227.1">
    <property type="nucleotide sequence ID" value="NC_003552.1"/>
</dbReference>
<dbReference type="Pfam" id="PF00795">
    <property type="entry name" value="CN_hydrolase"/>
    <property type="match status" value="1"/>
</dbReference>
<dbReference type="EnsemblBacteria" id="AAM06664">
    <property type="protein sequence ID" value="AAM06664"/>
    <property type="gene ID" value="MA_3294"/>
</dbReference>
<feature type="domain" description="CN hydrolase" evidence="1">
    <location>
        <begin position="288"/>
        <end position="538"/>
    </location>
</feature>
<dbReference type="KEGG" id="mac:MA_3294"/>
<sequence length="664" mass="76793">MSDNKESLTDTEEKNIDCFEEIKTSLEYVLTVSENQLKIDIENDAYQSLVVTTSNSLSSLFQHVGLIEIAKKHLKRSIELCNKKIEADPHNLAYKLDRAKAIYILRKVENFLFKRTLSKDSESVQKTHQKTTSISSYENNYYNSLVENIELIKQTEKEDEDYESFENLYSQLIDEMKSFNPEIFYNNWKLTIKFDSKKVKGKLTIKIGATTFFDRQLTEEEAKYNEIEIDLRERKYFPKGKEFITFEIPNHMPIIKEFDYFETIDGKHKTRILQHDCCGNLFTGKNLRIAAVQLKYNAYKENSVVKIMADEAYHRKILAVLKALRGETDIIVFPEFSIPFDFLEEIQQFSDENRIIVVAGSHYVIDENIEKYGKLFIHEFEEADLLKNVSPIVIPSSKIVHNEKYLGARIEEPVFFEDGMEPGEINHIFKLQENLNIGILICYEFLNTELRHRLVPICNVILVPQTNPKPQSFYEMALNDINRPLGGGNTAFVMANGIFTVDGEKGIQGGYTGIALTLDKHSKTLEEEGIIFPVGGSMEQLVFLASINTDYFPAWEGQVGQVPITTRLIHIFEESEILRNPEGNGKEFIELIRKINSCENREKLRELLEKNRRDLKNSEDADKGKEKSLIEQYSPLMNKHIQNIENLKLEKMKKKCCCILIPAE</sequence>
<protein>
    <recommendedName>
        <fullName evidence="1">CN hydrolase domain-containing protein</fullName>
    </recommendedName>
</protein>
<dbReference type="STRING" id="188937.MA_3294"/>
<reference evidence="2 3" key="1">
    <citation type="journal article" date="2002" name="Genome Res.">
        <title>The genome of Methanosarcina acetivorans reveals extensive metabolic and physiological diversity.</title>
        <authorList>
            <person name="Galagan J.E."/>
            <person name="Nusbaum C."/>
            <person name="Roy A."/>
            <person name="Endrizzi M.G."/>
            <person name="Macdonald P."/>
            <person name="FitzHugh W."/>
            <person name="Calvo S."/>
            <person name="Engels R."/>
            <person name="Smirnov S."/>
            <person name="Atnoor D."/>
            <person name="Brown A."/>
            <person name="Allen N."/>
            <person name="Naylor J."/>
            <person name="Stange-Thomann N."/>
            <person name="DeArellano K."/>
            <person name="Johnson R."/>
            <person name="Linton L."/>
            <person name="McEwan P."/>
            <person name="McKernan K."/>
            <person name="Talamas J."/>
            <person name="Tirrell A."/>
            <person name="Ye W."/>
            <person name="Zimmer A."/>
            <person name="Barber R.D."/>
            <person name="Cann I."/>
            <person name="Graham D.E."/>
            <person name="Grahame D.A."/>
            <person name="Guss A."/>
            <person name="Hedderich R."/>
            <person name="Ingram-Smith C."/>
            <person name="Kuettner C.H."/>
            <person name="Krzycki J.A."/>
            <person name="Leigh J.A."/>
            <person name="Li W."/>
            <person name="Liu J."/>
            <person name="Mukhopadhyay B."/>
            <person name="Reeve J.N."/>
            <person name="Smith K."/>
            <person name="Springer T.A."/>
            <person name="Umayam L.A."/>
            <person name="White O."/>
            <person name="White R.H."/>
            <person name="de Macario E.C."/>
            <person name="Ferry J.G."/>
            <person name="Jarrell K.F."/>
            <person name="Jing H."/>
            <person name="Macario A.J.L."/>
            <person name="Paulsen I."/>
            <person name="Pritchett M."/>
            <person name="Sowers K.R."/>
            <person name="Swanson R.V."/>
            <person name="Zinder S.H."/>
            <person name="Lander E."/>
            <person name="Metcalf W.W."/>
            <person name="Birren B."/>
        </authorList>
    </citation>
    <scope>NUCLEOTIDE SEQUENCE [LARGE SCALE GENOMIC DNA]</scope>
    <source>
        <strain evidence="3">ATCC 35395 / DSM 2834 / JCM 12185 / C2A</strain>
    </source>
</reference>
<dbReference type="HOGENOM" id="CLU_413136_0_0_2"/>
<keyword evidence="3" id="KW-1185">Reference proteome</keyword>
<dbReference type="Proteomes" id="UP000002487">
    <property type="component" value="Chromosome"/>
</dbReference>
<evidence type="ECO:0000313" key="2">
    <source>
        <dbReference type="EMBL" id="AAM06664.1"/>
    </source>
</evidence>
<dbReference type="GeneID" id="1475187"/>
<dbReference type="EMBL" id="AE010299">
    <property type="protein sequence ID" value="AAM06664.1"/>
    <property type="molecule type" value="Genomic_DNA"/>
</dbReference>
<dbReference type="Gene3D" id="3.60.110.10">
    <property type="entry name" value="Carbon-nitrogen hydrolase"/>
    <property type="match status" value="1"/>
</dbReference>